<evidence type="ECO:0000313" key="2">
    <source>
        <dbReference type="EMBL" id="KEK18465.1"/>
    </source>
</evidence>
<dbReference type="STRING" id="574376.BAMA_05445"/>
<organism evidence="2 3">
    <name type="scientific">Bacillus manliponensis</name>
    <dbReference type="NCBI Taxonomy" id="574376"/>
    <lineage>
        <taxon>Bacteria</taxon>
        <taxon>Bacillati</taxon>
        <taxon>Bacillota</taxon>
        <taxon>Bacilli</taxon>
        <taxon>Bacillales</taxon>
        <taxon>Bacillaceae</taxon>
        <taxon>Bacillus</taxon>
        <taxon>Bacillus cereus group</taxon>
    </lineage>
</organism>
<reference evidence="2 3" key="1">
    <citation type="submission" date="2014-06" db="EMBL/GenBank/DDBJ databases">
        <title>Draft genome sequence of Bacillus manliponensis JCM 15802 (MCCC 1A00708).</title>
        <authorList>
            <person name="Lai Q."/>
            <person name="Liu Y."/>
            <person name="Shao Z."/>
        </authorList>
    </citation>
    <scope>NUCLEOTIDE SEQUENCE [LARGE SCALE GENOMIC DNA]</scope>
    <source>
        <strain evidence="2 3">JCM 15802</strain>
    </source>
</reference>
<keyword evidence="1" id="KW-0472">Membrane</keyword>
<protein>
    <submittedName>
        <fullName evidence="2">Uncharacterized protein</fullName>
    </submittedName>
</protein>
<keyword evidence="3" id="KW-1185">Reference proteome</keyword>
<sequence length="60" mass="6940">MLKKYLKPFLNSLLFVGVFLFAHMYLKNASFSRYILVTAPMLIAGLFSIDIALSFFMKKE</sequence>
<proteinExistence type="predicted"/>
<feature type="transmembrane region" description="Helical" evidence="1">
    <location>
        <begin position="32"/>
        <end position="56"/>
    </location>
</feature>
<dbReference type="EMBL" id="JOTN01000014">
    <property type="protein sequence ID" value="KEK18465.1"/>
    <property type="molecule type" value="Genomic_DNA"/>
</dbReference>
<gene>
    <name evidence="2" type="ORF">BAMA_05445</name>
</gene>
<keyword evidence="1" id="KW-0812">Transmembrane</keyword>
<feature type="transmembrane region" description="Helical" evidence="1">
    <location>
        <begin position="9"/>
        <end position="26"/>
    </location>
</feature>
<dbReference type="OrthoDB" id="2918579at2"/>
<accession>A0A073JW24</accession>
<dbReference type="Proteomes" id="UP000027822">
    <property type="component" value="Unassembled WGS sequence"/>
</dbReference>
<dbReference type="eggNOG" id="ENOG5030EJH">
    <property type="taxonomic scope" value="Bacteria"/>
</dbReference>
<evidence type="ECO:0000313" key="3">
    <source>
        <dbReference type="Proteomes" id="UP000027822"/>
    </source>
</evidence>
<name>A0A073JW24_9BACI</name>
<keyword evidence="1" id="KW-1133">Transmembrane helix</keyword>
<evidence type="ECO:0000256" key="1">
    <source>
        <dbReference type="SAM" id="Phobius"/>
    </source>
</evidence>
<dbReference type="AlphaFoldDB" id="A0A073JW24"/>
<dbReference type="RefSeq" id="WP_034640989.1">
    <property type="nucleotide sequence ID" value="NZ_CBCSJC010000006.1"/>
</dbReference>
<comment type="caution">
    <text evidence="2">The sequence shown here is derived from an EMBL/GenBank/DDBJ whole genome shotgun (WGS) entry which is preliminary data.</text>
</comment>